<evidence type="ECO:0000256" key="5">
    <source>
        <dbReference type="ARBA" id="ARBA00034545"/>
    </source>
</evidence>
<dbReference type="AlphaFoldDB" id="A0A0E3LBW0"/>
<accession>A0A0E3LBW0</accession>
<gene>
    <name evidence="10" type="ORF">MSSIH_3766</name>
</gene>
<evidence type="ECO:0000256" key="6">
    <source>
        <dbReference type="ARBA" id="ARBA00047941"/>
    </source>
</evidence>
<keyword evidence="2" id="KW-0949">S-adenosyl-L-methionine</keyword>
<evidence type="ECO:0000256" key="8">
    <source>
        <dbReference type="ARBA" id="ARBA00048428"/>
    </source>
</evidence>
<dbReference type="PATRIC" id="fig|1434119.4.peg.4891"/>
<sequence>MYKREGIQNHILSFIDFSKASTFLDIGCGKGDDLIEISNRTCKEAKLYGVDAKTKPIEFARMKTEGDCRFTFDVYDVEDGLKFKDGSIDVIISCNVLECIIDKKKLLHEIHRVLKPDGKIIMAHFDWDTQIFNTLDKKLHRKIVHTYNDWQQPWMNNCDAWMGRRIPGIFNETGLFNGNVFVYVVIESEYKEGFRGYSLINEEFKALVEKGIIENSEFELFKNQMIQLEKTGHYFYSINLYTYVGQKK</sequence>
<keyword evidence="1" id="KW-0808">Transferase</keyword>
<dbReference type="InterPro" id="IPR029063">
    <property type="entry name" value="SAM-dependent_MTases_sf"/>
</dbReference>
<dbReference type="PANTHER" id="PTHR43675:SF8">
    <property type="entry name" value="ARSENITE METHYLTRANSFERASE"/>
    <property type="match status" value="1"/>
</dbReference>
<dbReference type="Gene3D" id="3.40.50.150">
    <property type="entry name" value="Vaccinia Virus protein VP39"/>
    <property type="match status" value="1"/>
</dbReference>
<dbReference type="Proteomes" id="UP000033092">
    <property type="component" value="Chromosome"/>
</dbReference>
<protein>
    <recommendedName>
        <fullName evidence="5">Arsenite methyltransferase</fullName>
        <ecNumber evidence="4">2.1.1.137</ecNumber>
    </recommendedName>
</protein>
<evidence type="ECO:0000256" key="1">
    <source>
        <dbReference type="ARBA" id="ARBA00022679"/>
    </source>
</evidence>
<organism evidence="10 11">
    <name type="scientific">Methanosarcina siciliae HI350</name>
    <dbReference type="NCBI Taxonomy" id="1434119"/>
    <lineage>
        <taxon>Archaea</taxon>
        <taxon>Methanobacteriati</taxon>
        <taxon>Methanobacteriota</taxon>
        <taxon>Stenosarchaea group</taxon>
        <taxon>Methanomicrobia</taxon>
        <taxon>Methanosarcinales</taxon>
        <taxon>Methanosarcinaceae</taxon>
        <taxon>Methanosarcina</taxon>
    </lineage>
</organism>
<feature type="domain" description="Methyltransferase" evidence="9">
    <location>
        <begin position="18"/>
        <end position="139"/>
    </location>
</feature>
<dbReference type="PANTHER" id="PTHR43675">
    <property type="entry name" value="ARSENITE METHYLTRANSFERASE"/>
    <property type="match status" value="1"/>
</dbReference>
<comment type="similarity">
    <text evidence="3">Belongs to the methyltransferase superfamily. Arsenite methyltransferase family.</text>
</comment>
<comment type="catalytic activity">
    <reaction evidence="7">
        <text>arsenic triglutathione + 2 [thioredoxin]-dithiol + 2 S-adenosyl-L-methionine + H2O = dimethylarsinous acid + 2 [thioredoxin]-disulfide + 3 glutathione + 2 S-adenosyl-L-homocysteine + 2 H(+)</text>
        <dbReference type="Rhea" id="RHEA:69464"/>
        <dbReference type="Rhea" id="RHEA-COMP:10698"/>
        <dbReference type="Rhea" id="RHEA-COMP:10700"/>
        <dbReference type="ChEBI" id="CHEBI:15377"/>
        <dbReference type="ChEBI" id="CHEBI:15378"/>
        <dbReference type="ChEBI" id="CHEBI:23808"/>
        <dbReference type="ChEBI" id="CHEBI:29950"/>
        <dbReference type="ChEBI" id="CHEBI:50058"/>
        <dbReference type="ChEBI" id="CHEBI:57856"/>
        <dbReference type="ChEBI" id="CHEBI:57925"/>
        <dbReference type="ChEBI" id="CHEBI:59789"/>
        <dbReference type="ChEBI" id="CHEBI:183640"/>
        <dbReference type="EC" id="2.1.1.137"/>
    </reaction>
</comment>
<evidence type="ECO:0000256" key="7">
    <source>
        <dbReference type="ARBA" id="ARBA00047943"/>
    </source>
</evidence>
<evidence type="ECO:0000259" key="9">
    <source>
        <dbReference type="Pfam" id="PF13847"/>
    </source>
</evidence>
<evidence type="ECO:0000256" key="4">
    <source>
        <dbReference type="ARBA" id="ARBA00034521"/>
    </source>
</evidence>
<dbReference type="RefSeq" id="WP_148706097.1">
    <property type="nucleotide sequence ID" value="NZ_CP009507.1"/>
</dbReference>
<comment type="catalytic activity">
    <reaction evidence="8">
        <text>arsenic triglutathione + 3 [thioredoxin]-dithiol + 3 S-adenosyl-L-methionine = trimethylarsine + 3 [thioredoxin]-disulfide + 3 glutathione + 3 S-adenosyl-L-homocysteine + 3 H(+)</text>
        <dbReference type="Rhea" id="RHEA:69432"/>
        <dbReference type="Rhea" id="RHEA-COMP:10698"/>
        <dbReference type="Rhea" id="RHEA-COMP:10700"/>
        <dbReference type="ChEBI" id="CHEBI:15378"/>
        <dbReference type="ChEBI" id="CHEBI:27130"/>
        <dbReference type="ChEBI" id="CHEBI:29950"/>
        <dbReference type="ChEBI" id="CHEBI:50058"/>
        <dbReference type="ChEBI" id="CHEBI:57856"/>
        <dbReference type="ChEBI" id="CHEBI:57925"/>
        <dbReference type="ChEBI" id="CHEBI:59789"/>
        <dbReference type="ChEBI" id="CHEBI:183640"/>
        <dbReference type="EC" id="2.1.1.137"/>
    </reaction>
</comment>
<dbReference type="GO" id="GO:0030791">
    <property type="term" value="F:arsenite methyltransferase activity"/>
    <property type="evidence" value="ECO:0007669"/>
    <property type="project" value="UniProtKB-EC"/>
</dbReference>
<evidence type="ECO:0000256" key="3">
    <source>
        <dbReference type="ARBA" id="ARBA00034487"/>
    </source>
</evidence>
<dbReference type="EC" id="2.1.1.137" evidence="4"/>
<dbReference type="KEGG" id="msz:MSSIH_3766"/>
<dbReference type="InterPro" id="IPR026669">
    <property type="entry name" value="Arsenite_MeTrfase-like"/>
</dbReference>
<dbReference type="EMBL" id="CP009507">
    <property type="protein sequence ID" value="AKB34456.1"/>
    <property type="molecule type" value="Genomic_DNA"/>
</dbReference>
<name>A0A0E3LBW0_9EURY</name>
<proteinExistence type="inferred from homology"/>
<dbReference type="SUPFAM" id="SSF53335">
    <property type="entry name" value="S-adenosyl-L-methionine-dependent methyltransferases"/>
    <property type="match status" value="1"/>
</dbReference>
<evidence type="ECO:0000313" key="11">
    <source>
        <dbReference type="Proteomes" id="UP000033092"/>
    </source>
</evidence>
<dbReference type="InterPro" id="IPR025714">
    <property type="entry name" value="Methyltranfer_dom"/>
</dbReference>
<dbReference type="CDD" id="cd02440">
    <property type="entry name" value="AdoMet_MTases"/>
    <property type="match status" value="1"/>
</dbReference>
<dbReference type="GeneID" id="41607961"/>
<dbReference type="HOGENOM" id="CLU_062440_3_1_2"/>
<comment type="catalytic activity">
    <reaction evidence="6">
        <text>arsenic triglutathione + [thioredoxin]-dithiol + S-adenosyl-L-methionine + 2 H2O = methylarsonous acid + [thioredoxin]-disulfide + 3 glutathione + S-adenosyl-L-homocysteine + H(+)</text>
        <dbReference type="Rhea" id="RHEA:69460"/>
        <dbReference type="Rhea" id="RHEA-COMP:10698"/>
        <dbReference type="Rhea" id="RHEA-COMP:10700"/>
        <dbReference type="ChEBI" id="CHEBI:15377"/>
        <dbReference type="ChEBI" id="CHEBI:15378"/>
        <dbReference type="ChEBI" id="CHEBI:17826"/>
        <dbReference type="ChEBI" id="CHEBI:29950"/>
        <dbReference type="ChEBI" id="CHEBI:50058"/>
        <dbReference type="ChEBI" id="CHEBI:57856"/>
        <dbReference type="ChEBI" id="CHEBI:57925"/>
        <dbReference type="ChEBI" id="CHEBI:59789"/>
        <dbReference type="ChEBI" id="CHEBI:183640"/>
        <dbReference type="EC" id="2.1.1.137"/>
    </reaction>
</comment>
<evidence type="ECO:0000313" key="10">
    <source>
        <dbReference type="EMBL" id="AKB34456.1"/>
    </source>
</evidence>
<evidence type="ECO:0000256" key="2">
    <source>
        <dbReference type="ARBA" id="ARBA00022691"/>
    </source>
</evidence>
<reference evidence="10 11" key="1">
    <citation type="submission" date="2014-07" db="EMBL/GenBank/DDBJ databases">
        <title>Methanogenic archaea and the global carbon cycle.</title>
        <authorList>
            <person name="Henriksen J.R."/>
            <person name="Luke J."/>
            <person name="Reinhart S."/>
            <person name="Benedict M.N."/>
            <person name="Youngblut N.D."/>
            <person name="Metcalf M.E."/>
            <person name="Whitaker R.J."/>
            <person name="Metcalf W.W."/>
        </authorList>
    </citation>
    <scope>NUCLEOTIDE SEQUENCE [LARGE SCALE GENOMIC DNA]</scope>
    <source>
        <strain evidence="10 11">HI350</strain>
    </source>
</reference>
<dbReference type="Pfam" id="PF13847">
    <property type="entry name" value="Methyltransf_31"/>
    <property type="match status" value="1"/>
</dbReference>